<dbReference type="VEuPathDB" id="TriTrypDB:LpyrH10_34_0610"/>
<evidence type="ECO:0000256" key="2">
    <source>
        <dbReference type="SAM" id="Phobius"/>
    </source>
</evidence>
<feature type="region of interest" description="Disordered" evidence="1">
    <location>
        <begin position="207"/>
        <end position="228"/>
    </location>
</feature>
<feature type="transmembrane region" description="Helical" evidence="2">
    <location>
        <begin position="246"/>
        <end position="268"/>
    </location>
</feature>
<dbReference type="OrthoDB" id="10477363at2759"/>
<dbReference type="GeneID" id="26910041"/>
<evidence type="ECO:0000313" key="3">
    <source>
        <dbReference type="EMBL" id="KPA73626.1"/>
    </source>
</evidence>
<dbReference type="AlphaFoldDB" id="A0A0M9FQ62"/>
<keyword evidence="2" id="KW-0472">Membrane</keyword>
<feature type="transmembrane region" description="Helical" evidence="2">
    <location>
        <begin position="380"/>
        <end position="398"/>
    </location>
</feature>
<proteinExistence type="predicted"/>
<keyword evidence="4" id="KW-1185">Reference proteome</keyword>
<dbReference type="RefSeq" id="XP_015652065.1">
    <property type="nucleotide sequence ID" value="XM_015809390.1"/>
</dbReference>
<sequence>MPVVNASGGATAAGTAATATASSTKKRSKSFLAALNKMRWDSVLAVIIASDPYYHYAPPQTPTHKASSATSNTDNTTADAPPSPPKHRLRQYLLSSSKTRLLVHAGAVGYLLYVVTHPSQYVPCRVVVVVGGGGASAVSRSAPSTTTGCFLYQSAEGMQLLMRGKMPRWCVLLHAIAGSLLLPLAILQKESVWYMPFAHKAVDADADGRHPTEGTATHHAGAAQAHSEAKRAQLQDARRSRRRHGLFGFVTGACAAMMVVGGVSLRSYSVFSASAASSRAGVLNFASAILLFAVPWAVLMPATTVCGVSARAAAHAMFGGVFIKAILAVPFERMLGGLWQRLDGVSVSLPARAGVTQRADVGNGVCVEVTQQVEGALERVYYKSILATTIVFGVWGVADIVRFVRLARQCVVTGEAKSA</sequence>
<keyword evidence="2" id="KW-0812">Transmembrane</keyword>
<organism evidence="3 4">
    <name type="scientific">Leptomonas pyrrhocoris</name>
    <name type="common">Firebug parasite</name>
    <dbReference type="NCBI Taxonomy" id="157538"/>
    <lineage>
        <taxon>Eukaryota</taxon>
        <taxon>Discoba</taxon>
        <taxon>Euglenozoa</taxon>
        <taxon>Kinetoplastea</taxon>
        <taxon>Metakinetoplastina</taxon>
        <taxon>Trypanosomatida</taxon>
        <taxon>Trypanosomatidae</taxon>
        <taxon>Leishmaniinae</taxon>
        <taxon>Leptomonas</taxon>
    </lineage>
</organism>
<gene>
    <name evidence="3" type="ORF">ABB37_09758</name>
</gene>
<dbReference type="OMA" id="QKELIWQ"/>
<reference evidence="3 4" key="1">
    <citation type="submission" date="2015-07" db="EMBL/GenBank/DDBJ databases">
        <title>High-quality genome of monoxenous trypanosomatid Leptomonas pyrrhocoris.</title>
        <authorList>
            <person name="Flegontov P."/>
            <person name="Butenko A."/>
            <person name="Firsov S."/>
            <person name="Vlcek C."/>
            <person name="Logacheva M.D."/>
            <person name="Field M."/>
            <person name="Filatov D."/>
            <person name="Flegontova O."/>
            <person name="Gerasimov E."/>
            <person name="Jackson A.P."/>
            <person name="Kelly S."/>
            <person name="Opperdoes F."/>
            <person name="O'Reilly A."/>
            <person name="Votypka J."/>
            <person name="Yurchenko V."/>
            <person name="Lukes J."/>
        </authorList>
    </citation>
    <scope>NUCLEOTIDE SEQUENCE [LARGE SCALE GENOMIC DNA]</scope>
    <source>
        <strain evidence="3">H10</strain>
    </source>
</reference>
<feature type="transmembrane region" description="Helical" evidence="2">
    <location>
        <begin position="280"/>
        <end position="300"/>
    </location>
</feature>
<feature type="region of interest" description="Disordered" evidence="1">
    <location>
        <begin position="59"/>
        <end position="88"/>
    </location>
</feature>
<dbReference type="Proteomes" id="UP000037923">
    <property type="component" value="Unassembled WGS sequence"/>
</dbReference>
<evidence type="ECO:0000256" key="1">
    <source>
        <dbReference type="SAM" id="MobiDB-lite"/>
    </source>
</evidence>
<accession>A0A0M9FQ62</accession>
<feature type="compositionally biased region" description="Low complexity" evidence="1">
    <location>
        <begin position="214"/>
        <end position="226"/>
    </location>
</feature>
<keyword evidence="2" id="KW-1133">Transmembrane helix</keyword>
<comment type="caution">
    <text evidence="3">The sequence shown here is derived from an EMBL/GenBank/DDBJ whole genome shotgun (WGS) entry which is preliminary data.</text>
</comment>
<feature type="region of interest" description="Disordered" evidence="1">
    <location>
        <begin position="1"/>
        <end position="20"/>
    </location>
</feature>
<feature type="transmembrane region" description="Helical" evidence="2">
    <location>
        <begin position="312"/>
        <end position="331"/>
    </location>
</feature>
<name>A0A0M9FQ62_LEPPY</name>
<dbReference type="EMBL" id="LGTL01000034">
    <property type="protein sequence ID" value="KPA73626.1"/>
    <property type="molecule type" value="Genomic_DNA"/>
</dbReference>
<evidence type="ECO:0000313" key="4">
    <source>
        <dbReference type="Proteomes" id="UP000037923"/>
    </source>
</evidence>
<protein>
    <submittedName>
        <fullName evidence="3">Uncharacterized protein</fullName>
    </submittedName>
</protein>
<feature type="compositionally biased region" description="Low complexity" evidence="1">
    <location>
        <begin position="66"/>
        <end position="80"/>
    </location>
</feature>
<feature type="transmembrane region" description="Helical" evidence="2">
    <location>
        <begin position="166"/>
        <end position="187"/>
    </location>
</feature>